<organism evidence="2">
    <name type="scientific">Sylvanvirus sp</name>
    <dbReference type="NCBI Taxonomy" id="2487774"/>
    <lineage>
        <taxon>Viruses</taxon>
    </lineage>
</organism>
<name>A0A3G5AH31_9VIRU</name>
<evidence type="ECO:0000313" key="2">
    <source>
        <dbReference type="EMBL" id="AYV86438.1"/>
    </source>
</evidence>
<gene>
    <name evidence="2" type="ORF">Sylvanvirus1_34</name>
</gene>
<feature type="region of interest" description="Disordered" evidence="1">
    <location>
        <begin position="1"/>
        <end position="21"/>
    </location>
</feature>
<proteinExistence type="predicted"/>
<sequence>MNGSIRPTYKQVMPEDLPETMSERTRRAKAVAFPKTERNEPEQIATLLMRLFPEKYILLQAGEDDDGNTYNEYWVRHSNKEFLLLYTNNLIRMFKYTHVNSEPCLSGNLVIANLYSDRHESPMVLSFIFPNDKEADLHAREINNLIEQLQAHKK</sequence>
<protein>
    <submittedName>
        <fullName evidence="2">Uncharacterized protein</fullName>
    </submittedName>
</protein>
<accession>A0A3G5AH31</accession>
<dbReference type="EMBL" id="MK072507">
    <property type="protein sequence ID" value="AYV86438.1"/>
    <property type="molecule type" value="Genomic_DNA"/>
</dbReference>
<reference evidence="2" key="1">
    <citation type="submission" date="2018-10" db="EMBL/GenBank/DDBJ databases">
        <title>Hidden diversity of soil giant viruses.</title>
        <authorList>
            <person name="Schulz F."/>
            <person name="Alteio L."/>
            <person name="Goudeau D."/>
            <person name="Ryan E.M."/>
            <person name="Malmstrom R.R."/>
            <person name="Blanchard J."/>
            <person name="Woyke T."/>
        </authorList>
    </citation>
    <scope>NUCLEOTIDE SEQUENCE</scope>
    <source>
        <strain evidence="2">SYV1</strain>
    </source>
</reference>
<evidence type="ECO:0000256" key="1">
    <source>
        <dbReference type="SAM" id="MobiDB-lite"/>
    </source>
</evidence>